<reference evidence="1" key="2">
    <citation type="journal article" date="2015" name="Data Brief">
        <title>Shoot transcriptome of the giant reed, Arundo donax.</title>
        <authorList>
            <person name="Barrero R.A."/>
            <person name="Guerrero F.D."/>
            <person name="Moolhuijzen P."/>
            <person name="Goolsby J.A."/>
            <person name="Tidwell J."/>
            <person name="Bellgard S.E."/>
            <person name="Bellgard M.I."/>
        </authorList>
    </citation>
    <scope>NUCLEOTIDE SEQUENCE</scope>
    <source>
        <tissue evidence="1">Shoot tissue taken approximately 20 cm above the soil surface</tissue>
    </source>
</reference>
<protein>
    <submittedName>
        <fullName evidence="1">Uncharacterized protein</fullName>
    </submittedName>
</protein>
<organism evidence="1">
    <name type="scientific">Arundo donax</name>
    <name type="common">Giant reed</name>
    <name type="synonym">Donax arundinaceus</name>
    <dbReference type="NCBI Taxonomy" id="35708"/>
    <lineage>
        <taxon>Eukaryota</taxon>
        <taxon>Viridiplantae</taxon>
        <taxon>Streptophyta</taxon>
        <taxon>Embryophyta</taxon>
        <taxon>Tracheophyta</taxon>
        <taxon>Spermatophyta</taxon>
        <taxon>Magnoliopsida</taxon>
        <taxon>Liliopsida</taxon>
        <taxon>Poales</taxon>
        <taxon>Poaceae</taxon>
        <taxon>PACMAD clade</taxon>
        <taxon>Arundinoideae</taxon>
        <taxon>Arundineae</taxon>
        <taxon>Arundo</taxon>
    </lineage>
</organism>
<dbReference type="EMBL" id="GBRH01264022">
    <property type="protein sequence ID" value="JAD33873.1"/>
    <property type="molecule type" value="Transcribed_RNA"/>
</dbReference>
<dbReference type="AlphaFoldDB" id="A0A0A8Z861"/>
<proteinExistence type="predicted"/>
<reference evidence="1" key="1">
    <citation type="submission" date="2014-09" db="EMBL/GenBank/DDBJ databases">
        <authorList>
            <person name="Magalhaes I.L.F."/>
            <person name="Oliveira U."/>
            <person name="Santos F.R."/>
            <person name="Vidigal T.H.D.A."/>
            <person name="Brescovit A.D."/>
            <person name="Santos A.J."/>
        </authorList>
    </citation>
    <scope>NUCLEOTIDE SEQUENCE</scope>
    <source>
        <tissue evidence="1">Shoot tissue taken approximately 20 cm above the soil surface</tissue>
    </source>
</reference>
<name>A0A0A8Z861_ARUDO</name>
<sequence>MFISARKANQSPQSTLLFLSTVRLKSKSCSCSRLF</sequence>
<accession>A0A0A8Z861</accession>
<evidence type="ECO:0000313" key="1">
    <source>
        <dbReference type="EMBL" id="JAD33873.1"/>
    </source>
</evidence>